<proteinExistence type="predicted"/>
<keyword evidence="1" id="KW-1133">Transmembrane helix</keyword>
<keyword evidence="3" id="KW-1185">Reference proteome</keyword>
<evidence type="ECO:0000313" key="3">
    <source>
        <dbReference type="Proteomes" id="UP000435138"/>
    </source>
</evidence>
<dbReference type="EMBL" id="WIXI01000022">
    <property type="protein sequence ID" value="MQY44972.1"/>
    <property type="molecule type" value="Genomic_DNA"/>
</dbReference>
<dbReference type="Proteomes" id="UP000435138">
    <property type="component" value="Unassembled WGS sequence"/>
</dbReference>
<organism evidence="2 3">
    <name type="scientific">Endobacterium cereale</name>
    <dbReference type="NCBI Taxonomy" id="2663029"/>
    <lineage>
        <taxon>Bacteria</taxon>
        <taxon>Pseudomonadati</taxon>
        <taxon>Pseudomonadota</taxon>
        <taxon>Alphaproteobacteria</taxon>
        <taxon>Hyphomicrobiales</taxon>
        <taxon>Rhizobiaceae</taxon>
        <taxon>Endobacterium</taxon>
    </lineage>
</organism>
<sequence length="87" mass="9211">MSTFHAEKGFGNAALRTSVFGAGTDARPEKRVLFLPVFFSACLRRFSIVSSIDCMLSVMAVLAATCVGSSIACVRFAMVAGRLSAQT</sequence>
<gene>
    <name evidence="2" type="ORF">GAO09_02645</name>
</gene>
<evidence type="ECO:0000313" key="2">
    <source>
        <dbReference type="EMBL" id="MQY44972.1"/>
    </source>
</evidence>
<comment type="caution">
    <text evidence="2">The sequence shown here is derived from an EMBL/GenBank/DDBJ whole genome shotgun (WGS) entry which is preliminary data.</text>
</comment>
<protein>
    <submittedName>
        <fullName evidence="2">Uncharacterized protein</fullName>
    </submittedName>
</protein>
<feature type="transmembrane region" description="Helical" evidence="1">
    <location>
        <begin position="58"/>
        <end position="78"/>
    </location>
</feature>
<name>A0A6A8A1U0_9HYPH</name>
<evidence type="ECO:0000256" key="1">
    <source>
        <dbReference type="SAM" id="Phobius"/>
    </source>
</evidence>
<keyword evidence="1" id="KW-0472">Membrane</keyword>
<dbReference type="RefSeq" id="WP_153352482.1">
    <property type="nucleotide sequence ID" value="NZ_JAYKOO010000003.1"/>
</dbReference>
<accession>A0A6A8A1U0</accession>
<dbReference type="AlphaFoldDB" id="A0A6A8A1U0"/>
<keyword evidence="1" id="KW-0812">Transmembrane</keyword>
<reference evidence="2 3" key="1">
    <citation type="submission" date="2019-11" db="EMBL/GenBank/DDBJ databases">
        <title>Genome analysis of Rhizobacterium cereale a novel genus and species isolated from maize roots in North Spain.</title>
        <authorList>
            <person name="Menendez E."/>
            <person name="Flores-Felix J.D."/>
            <person name="Ramirez-Bahena M.-H."/>
            <person name="Igual J.M."/>
            <person name="Garcia-Fraile P."/>
            <person name="Peix A."/>
            <person name="Velazquez E."/>
        </authorList>
    </citation>
    <scope>NUCLEOTIDE SEQUENCE [LARGE SCALE GENOMIC DNA]</scope>
    <source>
        <strain evidence="2 3">RZME27</strain>
    </source>
</reference>